<organism evidence="2 3">
    <name type="scientific">Teladorsagia circumcincta</name>
    <name type="common">Brown stomach worm</name>
    <name type="synonym">Ostertagia circumcincta</name>
    <dbReference type="NCBI Taxonomy" id="45464"/>
    <lineage>
        <taxon>Eukaryota</taxon>
        <taxon>Metazoa</taxon>
        <taxon>Ecdysozoa</taxon>
        <taxon>Nematoda</taxon>
        <taxon>Chromadorea</taxon>
        <taxon>Rhabditida</taxon>
        <taxon>Rhabditina</taxon>
        <taxon>Rhabditomorpha</taxon>
        <taxon>Strongyloidea</taxon>
        <taxon>Trichostrongylidae</taxon>
        <taxon>Teladorsagia</taxon>
    </lineage>
</organism>
<feature type="region of interest" description="Disordered" evidence="1">
    <location>
        <begin position="1"/>
        <end position="37"/>
    </location>
</feature>
<proteinExistence type="predicted"/>
<dbReference type="Proteomes" id="UP000230423">
    <property type="component" value="Unassembled WGS sequence"/>
</dbReference>
<reference evidence="2 3" key="1">
    <citation type="submission" date="2015-09" db="EMBL/GenBank/DDBJ databases">
        <title>Draft genome of the parasitic nematode Teladorsagia circumcincta isolate WARC Sus (inbred).</title>
        <authorList>
            <person name="Mitreva M."/>
        </authorList>
    </citation>
    <scope>NUCLEOTIDE SEQUENCE [LARGE SCALE GENOMIC DNA]</scope>
    <source>
        <strain evidence="2 3">S</strain>
    </source>
</reference>
<name>A0A2G9TVU8_TELCI</name>
<sequence>MVVDRNRRRSESVMPELGVSEVKKSPTPPLNDRGLFEPFEKDGKRVTEILRISALSEQLDSSVAQPDHMRGVAQ</sequence>
<evidence type="ECO:0000313" key="2">
    <source>
        <dbReference type="EMBL" id="PIO62151.1"/>
    </source>
</evidence>
<dbReference type="AlphaFoldDB" id="A0A2G9TVU8"/>
<evidence type="ECO:0000313" key="3">
    <source>
        <dbReference type="Proteomes" id="UP000230423"/>
    </source>
</evidence>
<dbReference type="EMBL" id="KZ352495">
    <property type="protein sequence ID" value="PIO62151.1"/>
    <property type="molecule type" value="Genomic_DNA"/>
</dbReference>
<accession>A0A2G9TVU8</accession>
<gene>
    <name evidence="2" type="ORF">TELCIR_16305</name>
</gene>
<protein>
    <submittedName>
        <fullName evidence="2">Uncharacterized protein</fullName>
    </submittedName>
</protein>
<evidence type="ECO:0000256" key="1">
    <source>
        <dbReference type="SAM" id="MobiDB-lite"/>
    </source>
</evidence>
<keyword evidence="3" id="KW-1185">Reference proteome</keyword>
<dbReference type="OrthoDB" id="68581at2759"/>